<accession>A0A8J6BRD5</accession>
<dbReference type="EMBL" id="WNTK01002051">
    <property type="protein sequence ID" value="KAG9466453.1"/>
    <property type="molecule type" value="Genomic_DNA"/>
</dbReference>
<feature type="region of interest" description="Disordered" evidence="1">
    <location>
        <begin position="1"/>
        <end position="87"/>
    </location>
</feature>
<name>A0A8J6BRD5_ELECQ</name>
<dbReference type="AlphaFoldDB" id="A0A8J6BRD5"/>
<comment type="caution">
    <text evidence="2">The sequence shown here is derived from an EMBL/GenBank/DDBJ whole genome shotgun (WGS) entry which is preliminary data.</text>
</comment>
<feature type="compositionally biased region" description="Basic residues" evidence="1">
    <location>
        <begin position="1"/>
        <end position="10"/>
    </location>
</feature>
<feature type="compositionally biased region" description="Polar residues" evidence="1">
    <location>
        <begin position="31"/>
        <end position="40"/>
    </location>
</feature>
<gene>
    <name evidence="2" type="ORF">GDO78_016602</name>
</gene>
<keyword evidence="3" id="KW-1185">Reference proteome</keyword>
<dbReference type="Proteomes" id="UP000770717">
    <property type="component" value="Unassembled WGS sequence"/>
</dbReference>
<evidence type="ECO:0000313" key="3">
    <source>
        <dbReference type="Proteomes" id="UP000770717"/>
    </source>
</evidence>
<reference evidence="2" key="1">
    <citation type="thesis" date="2020" institute="ProQuest LLC" country="789 East Eisenhower Parkway, Ann Arbor, MI, USA">
        <title>Comparative Genomics and Chromosome Evolution.</title>
        <authorList>
            <person name="Mudd A.B."/>
        </authorList>
    </citation>
    <scope>NUCLEOTIDE SEQUENCE</scope>
    <source>
        <strain evidence="2">HN-11 Male</strain>
        <tissue evidence="2">Kidney and liver</tissue>
    </source>
</reference>
<protein>
    <submittedName>
        <fullName evidence="2">Uncharacterized protein</fullName>
    </submittedName>
</protein>
<evidence type="ECO:0000256" key="1">
    <source>
        <dbReference type="SAM" id="MobiDB-lite"/>
    </source>
</evidence>
<evidence type="ECO:0000313" key="2">
    <source>
        <dbReference type="EMBL" id="KAG9466453.1"/>
    </source>
</evidence>
<organism evidence="2 3">
    <name type="scientific">Eleutherodactylus coqui</name>
    <name type="common">Puerto Rican coqui</name>
    <dbReference type="NCBI Taxonomy" id="57060"/>
    <lineage>
        <taxon>Eukaryota</taxon>
        <taxon>Metazoa</taxon>
        <taxon>Chordata</taxon>
        <taxon>Craniata</taxon>
        <taxon>Vertebrata</taxon>
        <taxon>Euteleostomi</taxon>
        <taxon>Amphibia</taxon>
        <taxon>Batrachia</taxon>
        <taxon>Anura</taxon>
        <taxon>Neobatrachia</taxon>
        <taxon>Hyloidea</taxon>
        <taxon>Eleutherodactylidae</taxon>
        <taxon>Eleutherodactylinae</taxon>
        <taxon>Eleutherodactylus</taxon>
        <taxon>Eleutherodactylus</taxon>
    </lineage>
</organism>
<sequence length="87" mass="9256">MTPSRCKRDHRPMGHSLQGHLDSRNLRPEISNRTLISTQAKFPDHRGLRSSAASAPTGGSGSAAVESSDSGPSSGKICRPLLRGFSE</sequence>
<proteinExistence type="predicted"/>